<dbReference type="Pfam" id="PF13440">
    <property type="entry name" value="Polysacc_synt_3"/>
    <property type="match status" value="1"/>
</dbReference>
<feature type="transmembrane region" description="Helical" evidence="7">
    <location>
        <begin position="234"/>
        <end position="254"/>
    </location>
</feature>
<keyword evidence="3" id="KW-1003">Cell membrane</keyword>
<reference evidence="9" key="1">
    <citation type="journal article" date="2019" name="Int. J. Syst. Evol. Microbiol.">
        <title>The Global Catalogue of Microorganisms (GCM) 10K type strain sequencing project: providing services to taxonomists for standard genome sequencing and annotation.</title>
        <authorList>
            <consortium name="The Broad Institute Genomics Platform"/>
            <consortium name="The Broad Institute Genome Sequencing Center for Infectious Disease"/>
            <person name="Wu L."/>
            <person name="Ma J."/>
        </authorList>
    </citation>
    <scope>NUCLEOTIDE SEQUENCE [LARGE SCALE GENOMIC DNA]</scope>
    <source>
        <strain evidence="9">CCM 7491</strain>
    </source>
</reference>
<evidence type="ECO:0000256" key="6">
    <source>
        <dbReference type="ARBA" id="ARBA00023136"/>
    </source>
</evidence>
<feature type="transmembrane region" description="Helical" evidence="7">
    <location>
        <begin position="428"/>
        <end position="447"/>
    </location>
</feature>
<dbReference type="PANTHER" id="PTHR30250:SF10">
    <property type="entry name" value="LIPOPOLYSACCHARIDE BIOSYNTHESIS PROTEIN WZXC"/>
    <property type="match status" value="1"/>
</dbReference>
<dbReference type="EMBL" id="JBHRVU010000004">
    <property type="protein sequence ID" value="MFC3441163.1"/>
    <property type="molecule type" value="Genomic_DNA"/>
</dbReference>
<feature type="transmembrane region" description="Helical" evidence="7">
    <location>
        <begin position="403"/>
        <end position="422"/>
    </location>
</feature>
<name>A0ABV7NEN2_9SPHN</name>
<evidence type="ECO:0000256" key="1">
    <source>
        <dbReference type="ARBA" id="ARBA00004651"/>
    </source>
</evidence>
<keyword evidence="4 7" id="KW-0812">Transmembrane</keyword>
<evidence type="ECO:0000313" key="8">
    <source>
        <dbReference type="EMBL" id="MFC3441163.1"/>
    </source>
</evidence>
<dbReference type="Proteomes" id="UP001595681">
    <property type="component" value="Unassembled WGS sequence"/>
</dbReference>
<evidence type="ECO:0000256" key="7">
    <source>
        <dbReference type="SAM" id="Phobius"/>
    </source>
</evidence>
<evidence type="ECO:0000256" key="3">
    <source>
        <dbReference type="ARBA" id="ARBA00022475"/>
    </source>
</evidence>
<feature type="transmembrane region" description="Helical" evidence="7">
    <location>
        <begin position="69"/>
        <end position="90"/>
    </location>
</feature>
<feature type="transmembrane region" description="Helical" evidence="7">
    <location>
        <begin position="102"/>
        <end position="123"/>
    </location>
</feature>
<organism evidence="8 9">
    <name type="scientific">Sphingobium rhizovicinum</name>
    <dbReference type="NCBI Taxonomy" id="432308"/>
    <lineage>
        <taxon>Bacteria</taxon>
        <taxon>Pseudomonadati</taxon>
        <taxon>Pseudomonadota</taxon>
        <taxon>Alphaproteobacteria</taxon>
        <taxon>Sphingomonadales</taxon>
        <taxon>Sphingomonadaceae</taxon>
        <taxon>Sphingobium</taxon>
    </lineage>
</organism>
<dbReference type="RefSeq" id="WP_380794800.1">
    <property type="nucleotide sequence ID" value="NZ_JBHRVU010000004.1"/>
</dbReference>
<proteinExistence type="inferred from homology"/>
<keyword evidence="5 7" id="KW-1133">Transmembrane helix</keyword>
<comment type="subcellular location">
    <subcellularLocation>
        <location evidence="1">Cell membrane</location>
        <topology evidence="1">Multi-pass membrane protein</topology>
    </subcellularLocation>
</comment>
<gene>
    <name evidence="8" type="ORF">ACFOKF_08125</name>
</gene>
<feature type="transmembrane region" description="Helical" evidence="7">
    <location>
        <begin position="135"/>
        <end position="157"/>
    </location>
</feature>
<comment type="similarity">
    <text evidence="2">Belongs to the polysaccharide synthase family.</text>
</comment>
<feature type="transmembrane region" description="Helical" evidence="7">
    <location>
        <begin position="303"/>
        <end position="325"/>
    </location>
</feature>
<feature type="transmembrane region" description="Helical" evidence="7">
    <location>
        <begin position="194"/>
        <end position="214"/>
    </location>
</feature>
<dbReference type="PANTHER" id="PTHR30250">
    <property type="entry name" value="PST FAMILY PREDICTED COLANIC ACID TRANSPORTER"/>
    <property type="match status" value="1"/>
</dbReference>
<evidence type="ECO:0000313" key="9">
    <source>
        <dbReference type="Proteomes" id="UP001595681"/>
    </source>
</evidence>
<feature type="transmembrane region" description="Helical" evidence="7">
    <location>
        <begin position="346"/>
        <end position="366"/>
    </location>
</feature>
<evidence type="ECO:0000256" key="4">
    <source>
        <dbReference type="ARBA" id="ARBA00022692"/>
    </source>
</evidence>
<protein>
    <submittedName>
        <fullName evidence="8">Oligosaccharide flippase family protein</fullName>
    </submittedName>
</protein>
<accession>A0ABV7NEN2</accession>
<keyword evidence="9" id="KW-1185">Reference proteome</keyword>
<feature type="transmembrane region" description="Helical" evidence="7">
    <location>
        <begin position="163"/>
        <end position="182"/>
    </location>
</feature>
<feature type="transmembrane region" description="Helical" evidence="7">
    <location>
        <begin position="372"/>
        <end position="391"/>
    </location>
</feature>
<keyword evidence="6 7" id="KW-0472">Membrane</keyword>
<evidence type="ECO:0000256" key="5">
    <source>
        <dbReference type="ARBA" id="ARBA00022989"/>
    </source>
</evidence>
<evidence type="ECO:0000256" key="2">
    <source>
        <dbReference type="ARBA" id="ARBA00007430"/>
    </source>
</evidence>
<comment type="caution">
    <text evidence="8">The sequence shown here is derived from an EMBL/GenBank/DDBJ whole genome shotgun (WGS) entry which is preliminary data.</text>
</comment>
<feature type="transmembrane region" description="Helical" evidence="7">
    <location>
        <begin position="275"/>
        <end position="297"/>
    </location>
</feature>
<dbReference type="InterPro" id="IPR050833">
    <property type="entry name" value="Poly_Biosynth_Transport"/>
</dbReference>
<sequence>MKIFFAGTMTAQLCALLRYVVLARILGPDQLGLAAILILTSQFLDLLTEGGITYYLIQSRDGDDPRVQAMVQLVNILRCAFMSVALLLIAQPVADFYGREELISGIRLLAVAPLILGFMHYDYRRLQRVNRFAPEGWVLMCSEALSLAGSAIAAFLFRDASAVAYGLAARSLVIVIVSHIVAERRYAVGFVRESWVALGRFSWPLVLNGLLLFVCMQGDRLFIGKLLGATALGHYAAILLLIYYPTGILTRLINSLHMPDIAKERDHPAERDSRVDMLAGNYLLLGIAMMLGFAALMPFVVPLLYGAAFAQSAYIIAMVGFLQVARFLRGWPTAFALATGRSDQVLVNNVIRLIAFPAAFAGQHLLTGLDGILIGFTVGEILAFAMATFMVDRSSGRRTRGDMMQIFAFILCGAAVTLGGLAFDGRAYGEAALLALVALAATGWIAIRQRETVNQAVSMATKMLQRVTKKPLR</sequence>